<organism evidence="2 3">
    <name type="scientific">Kineococcus radiotolerans (strain ATCC BAA-149 / DSM 14245 / SRS30216)</name>
    <dbReference type="NCBI Taxonomy" id="266940"/>
    <lineage>
        <taxon>Bacteria</taxon>
        <taxon>Bacillati</taxon>
        <taxon>Actinomycetota</taxon>
        <taxon>Actinomycetes</taxon>
        <taxon>Kineosporiales</taxon>
        <taxon>Kineosporiaceae</taxon>
        <taxon>Kineococcus</taxon>
    </lineage>
</organism>
<dbReference type="KEGG" id="kra:Krad_1774"/>
<feature type="transmembrane region" description="Helical" evidence="1">
    <location>
        <begin position="12"/>
        <end position="36"/>
    </location>
</feature>
<keyword evidence="1" id="KW-1133">Transmembrane helix</keyword>
<accession>A6W8X1</accession>
<sequence length="41" mass="4562">MRDHGDHPRTRTVWAALLTGTIAVDVLVVTAAHSFFSWVAR</sequence>
<dbReference type="EMBL" id="CP000750">
    <property type="protein sequence ID" value="ABS03260.1"/>
    <property type="molecule type" value="Genomic_DNA"/>
</dbReference>
<evidence type="ECO:0000313" key="2">
    <source>
        <dbReference type="EMBL" id="ABS03260.1"/>
    </source>
</evidence>
<reference evidence="3" key="1">
    <citation type="journal article" date="2008" name="PLoS ONE">
        <title>Survival in nuclear waste, extreme resistance, and potential applications gleaned from the genome sequence of Kineococcus radiotolerans SRS30216.</title>
        <authorList>
            <person name="Bagwell C.E."/>
            <person name="Bhat S."/>
            <person name="Hawkins G.M."/>
            <person name="Smith B.W."/>
            <person name="Biswas T."/>
            <person name="Hoover T.R."/>
            <person name="Saunders E."/>
            <person name="Han C.S."/>
            <person name="Tsodikov O.V."/>
            <person name="Shimkets L.J."/>
        </authorList>
    </citation>
    <scope>NUCLEOTIDE SEQUENCE [LARGE SCALE GENOMIC DNA]</scope>
    <source>
        <strain evidence="3">ATCC BAA-149 / DSM 14245 / SRS30216</strain>
    </source>
</reference>
<dbReference type="HOGENOM" id="CLU_3271414_0_0_11"/>
<name>A6W8X1_KINRD</name>
<keyword evidence="1" id="KW-0472">Membrane</keyword>
<protein>
    <submittedName>
        <fullName evidence="2">Uncharacterized protein</fullName>
    </submittedName>
</protein>
<keyword evidence="1" id="KW-0812">Transmembrane</keyword>
<dbReference type="Proteomes" id="UP000001116">
    <property type="component" value="Chromosome"/>
</dbReference>
<dbReference type="AlphaFoldDB" id="A6W8X1"/>
<gene>
    <name evidence="2" type="ordered locus">Krad_1774</name>
</gene>
<proteinExistence type="predicted"/>
<keyword evidence="3" id="KW-1185">Reference proteome</keyword>
<evidence type="ECO:0000313" key="3">
    <source>
        <dbReference type="Proteomes" id="UP000001116"/>
    </source>
</evidence>
<evidence type="ECO:0000256" key="1">
    <source>
        <dbReference type="SAM" id="Phobius"/>
    </source>
</evidence>